<accession>A0A420Y5B8</accession>
<evidence type="ECO:0000313" key="3">
    <source>
        <dbReference type="Proteomes" id="UP000275385"/>
    </source>
</evidence>
<evidence type="ECO:0000256" key="1">
    <source>
        <dbReference type="SAM" id="MobiDB-lite"/>
    </source>
</evidence>
<gene>
    <name evidence="2" type="ORF">DL546_000541</name>
</gene>
<evidence type="ECO:0000313" key="2">
    <source>
        <dbReference type="EMBL" id="RKU43063.1"/>
    </source>
</evidence>
<comment type="caution">
    <text evidence="2">The sequence shown here is derived from an EMBL/GenBank/DDBJ whole genome shotgun (WGS) entry which is preliminary data.</text>
</comment>
<name>A0A420Y5B8_9PEZI</name>
<sequence>MSGPSIDDDAFFKDLPPPPEGWDWMRSKSTSSAEWDALPKELQSRLRDYRNARYNRWVEIRGADDAAAQRAAMLQARRLDLIPRPDGRTRAQQKAARAEEAGRDFLTPDELAVVDRYGLPKEQVGTPLFEIAEVMHRREYEARWDEFSQKLTAILSETIGRWVMEGMVNTELRKEDEDFERRFKPMYEDRMHGGVVSRWALVDFEREELEGTQAKDLREVFREVLKMTKEVERGELTLEEAKITVPRGINVDLCLMIDEGVVSSLLDQRQDQRPYIIGILSDISLDDDEDEDEDEDEDDDGETPDDSEVVQFKIALDSLVDLWRQCQVQEVKDLVPPAGKIYISPGVWEDDPCPLVPSLDA</sequence>
<reference evidence="2 3" key="1">
    <citation type="submission" date="2018-08" db="EMBL/GenBank/DDBJ databases">
        <title>Draft genome of the lignicolous fungus Coniochaeta pulveracea.</title>
        <authorList>
            <person name="Borstlap C.J."/>
            <person name="De Witt R.N."/>
            <person name="Botha A."/>
            <person name="Volschenk H."/>
        </authorList>
    </citation>
    <scope>NUCLEOTIDE SEQUENCE [LARGE SCALE GENOMIC DNA]</scope>
    <source>
        <strain evidence="2 3">CAB683</strain>
    </source>
</reference>
<organism evidence="2 3">
    <name type="scientific">Coniochaeta pulveracea</name>
    <dbReference type="NCBI Taxonomy" id="177199"/>
    <lineage>
        <taxon>Eukaryota</taxon>
        <taxon>Fungi</taxon>
        <taxon>Dikarya</taxon>
        <taxon>Ascomycota</taxon>
        <taxon>Pezizomycotina</taxon>
        <taxon>Sordariomycetes</taxon>
        <taxon>Sordariomycetidae</taxon>
        <taxon>Coniochaetales</taxon>
        <taxon>Coniochaetaceae</taxon>
        <taxon>Coniochaeta</taxon>
    </lineage>
</organism>
<feature type="region of interest" description="Disordered" evidence="1">
    <location>
        <begin position="284"/>
        <end position="308"/>
    </location>
</feature>
<dbReference type="OrthoDB" id="5237256at2759"/>
<proteinExistence type="predicted"/>
<keyword evidence="3" id="KW-1185">Reference proteome</keyword>
<dbReference type="Proteomes" id="UP000275385">
    <property type="component" value="Unassembled WGS sequence"/>
</dbReference>
<dbReference type="EMBL" id="QVQW01000047">
    <property type="protein sequence ID" value="RKU43063.1"/>
    <property type="molecule type" value="Genomic_DNA"/>
</dbReference>
<dbReference type="STRING" id="177199.A0A420Y5B8"/>
<dbReference type="AlphaFoldDB" id="A0A420Y5B8"/>
<protein>
    <submittedName>
        <fullName evidence="2">Uncharacterized protein</fullName>
    </submittedName>
</protein>
<feature type="region of interest" description="Disordered" evidence="1">
    <location>
        <begin position="1"/>
        <end position="28"/>
    </location>
</feature>